<dbReference type="InterPro" id="IPR018149">
    <property type="entry name" value="Lys-tRNA-synth_II_C"/>
</dbReference>
<dbReference type="GO" id="GO:0006430">
    <property type="term" value="P:lysyl-tRNA aminoacylation"/>
    <property type="evidence" value="ECO:0007669"/>
    <property type="project" value="UniProtKB-UniRule"/>
</dbReference>
<organism evidence="16 17">
    <name type="scientific">Marisediminitalea aggregata</name>
    <dbReference type="NCBI Taxonomy" id="634436"/>
    <lineage>
        <taxon>Bacteria</taxon>
        <taxon>Pseudomonadati</taxon>
        <taxon>Pseudomonadota</taxon>
        <taxon>Gammaproteobacteria</taxon>
        <taxon>Alteromonadales</taxon>
        <taxon>Alteromonadaceae</taxon>
        <taxon>Marisediminitalea</taxon>
    </lineage>
</organism>
<dbReference type="OrthoDB" id="9802326at2"/>
<evidence type="ECO:0000256" key="1">
    <source>
        <dbReference type="ARBA" id="ARBA00004496"/>
    </source>
</evidence>
<comment type="subcellular location">
    <subcellularLocation>
        <location evidence="1 13">Cytoplasm</location>
    </subcellularLocation>
</comment>
<dbReference type="Pfam" id="PF01336">
    <property type="entry name" value="tRNA_anti-codon"/>
    <property type="match status" value="1"/>
</dbReference>
<dbReference type="GO" id="GO:0042803">
    <property type="term" value="F:protein homodimerization activity"/>
    <property type="evidence" value="ECO:0007669"/>
    <property type="project" value="UniProtKB-ARBA"/>
</dbReference>
<dbReference type="InterPro" id="IPR045864">
    <property type="entry name" value="aa-tRNA-synth_II/BPL/LPL"/>
</dbReference>
<dbReference type="InterPro" id="IPR044136">
    <property type="entry name" value="Lys-tRNA-ligase_II_N"/>
</dbReference>
<keyword evidence="6 13" id="KW-0479">Metal-binding</keyword>
<keyword evidence="10 13" id="KW-0648">Protein biosynthesis</keyword>
<dbReference type="SUPFAM" id="SSF55681">
    <property type="entry name" value="Class II aaRS and biotin synthetases"/>
    <property type="match status" value="1"/>
</dbReference>
<dbReference type="SUPFAM" id="SSF50249">
    <property type="entry name" value="Nucleic acid-binding proteins"/>
    <property type="match status" value="1"/>
</dbReference>
<dbReference type="NCBIfam" id="TIGR00499">
    <property type="entry name" value="lysS_bact"/>
    <property type="match status" value="1"/>
</dbReference>
<evidence type="ECO:0000256" key="12">
    <source>
        <dbReference type="ARBA" id="ARBA00048573"/>
    </source>
</evidence>
<dbReference type="HAMAP" id="MF_00252">
    <property type="entry name" value="Lys_tRNA_synth_class2"/>
    <property type="match status" value="1"/>
</dbReference>
<evidence type="ECO:0000256" key="11">
    <source>
        <dbReference type="ARBA" id="ARBA00023146"/>
    </source>
</evidence>
<evidence type="ECO:0000256" key="8">
    <source>
        <dbReference type="ARBA" id="ARBA00022840"/>
    </source>
</evidence>
<dbReference type="PANTHER" id="PTHR42918">
    <property type="entry name" value="LYSYL-TRNA SYNTHETASE"/>
    <property type="match status" value="1"/>
</dbReference>
<evidence type="ECO:0000313" key="16">
    <source>
        <dbReference type="EMBL" id="SHG02665.1"/>
    </source>
</evidence>
<keyword evidence="8 13" id="KW-0067">ATP-binding</keyword>
<dbReference type="Gene3D" id="2.40.50.140">
    <property type="entry name" value="Nucleic acid-binding proteins"/>
    <property type="match status" value="1"/>
</dbReference>
<dbReference type="CDD" id="cd00775">
    <property type="entry name" value="LysRS_core"/>
    <property type="match status" value="1"/>
</dbReference>
<evidence type="ECO:0000256" key="5">
    <source>
        <dbReference type="ARBA" id="ARBA00022598"/>
    </source>
</evidence>
<evidence type="ECO:0000256" key="3">
    <source>
        <dbReference type="ARBA" id="ARBA00011738"/>
    </source>
</evidence>
<dbReference type="STRING" id="634436.SAMN05216361_1000"/>
<dbReference type="GO" id="GO:0005829">
    <property type="term" value="C:cytosol"/>
    <property type="evidence" value="ECO:0007669"/>
    <property type="project" value="UniProtKB-ARBA"/>
</dbReference>
<dbReference type="EC" id="6.1.1.6" evidence="13"/>
<gene>
    <name evidence="13" type="primary">lysS</name>
    <name evidence="16" type="ORF">SAMN05216361_1000</name>
</gene>
<feature type="binding site" evidence="13">
    <location>
        <position position="421"/>
    </location>
    <ligand>
        <name>Mg(2+)</name>
        <dbReference type="ChEBI" id="CHEBI:18420"/>
        <label>1</label>
    </ligand>
</feature>
<evidence type="ECO:0000256" key="10">
    <source>
        <dbReference type="ARBA" id="ARBA00022917"/>
    </source>
</evidence>
<evidence type="ECO:0000256" key="4">
    <source>
        <dbReference type="ARBA" id="ARBA00022490"/>
    </source>
</evidence>
<feature type="domain" description="Aminoacyl-transfer RNA synthetases class-II family profile" evidence="15">
    <location>
        <begin position="173"/>
        <end position="509"/>
    </location>
</feature>
<name>A0A1M5GFZ7_9ALTE</name>
<dbReference type="GO" id="GO:0005524">
    <property type="term" value="F:ATP binding"/>
    <property type="evidence" value="ECO:0007669"/>
    <property type="project" value="UniProtKB-UniRule"/>
</dbReference>
<evidence type="ECO:0000256" key="2">
    <source>
        <dbReference type="ARBA" id="ARBA00008226"/>
    </source>
</evidence>
<evidence type="ECO:0000313" key="17">
    <source>
        <dbReference type="Proteomes" id="UP000184520"/>
    </source>
</evidence>
<comment type="subunit">
    <text evidence="3 13">Homodimer.</text>
</comment>
<evidence type="ECO:0000256" key="6">
    <source>
        <dbReference type="ARBA" id="ARBA00022723"/>
    </source>
</evidence>
<dbReference type="PRINTS" id="PR00982">
    <property type="entry name" value="TRNASYNTHLYS"/>
</dbReference>
<dbReference type="GO" id="GO:0000287">
    <property type="term" value="F:magnesium ion binding"/>
    <property type="evidence" value="ECO:0007669"/>
    <property type="project" value="UniProtKB-UniRule"/>
</dbReference>
<keyword evidence="9 13" id="KW-0460">Magnesium</keyword>
<keyword evidence="11 13" id="KW-0030">Aminoacyl-tRNA synthetase</keyword>
<dbReference type="NCBIfam" id="NF001756">
    <property type="entry name" value="PRK00484.1"/>
    <property type="match status" value="1"/>
</dbReference>
<dbReference type="AlphaFoldDB" id="A0A1M5GFZ7"/>
<dbReference type="GO" id="GO:0000049">
    <property type="term" value="F:tRNA binding"/>
    <property type="evidence" value="ECO:0007669"/>
    <property type="project" value="TreeGrafter"/>
</dbReference>
<dbReference type="CDD" id="cd04322">
    <property type="entry name" value="LysRS_N"/>
    <property type="match status" value="1"/>
</dbReference>
<comment type="similarity">
    <text evidence="2 13">Belongs to the class-II aminoacyl-tRNA synthetase family.</text>
</comment>
<dbReference type="FunFam" id="3.30.930.10:FF:000001">
    <property type="entry name" value="Lysine--tRNA ligase"/>
    <property type="match status" value="1"/>
</dbReference>
<dbReference type="EMBL" id="FQWD01000002">
    <property type="protein sequence ID" value="SHG02665.1"/>
    <property type="molecule type" value="Genomic_DNA"/>
</dbReference>
<feature type="binding site" evidence="13">
    <location>
        <position position="428"/>
    </location>
    <ligand>
        <name>Mg(2+)</name>
        <dbReference type="ChEBI" id="CHEBI:18420"/>
        <label>1</label>
    </ligand>
</feature>
<keyword evidence="7 13" id="KW-0547">Nucleotide-binding</keyword>
<comment type="catalytic activity">
    <reaction evidence="12 13 14">
        <text>tRNA(Lys) + L-lysine + ATP = L-lysyl-tRNA(Lys) + AMP + diphosphate</text>
        <dbReference type="Rhea" id="RHEA:20792"/>
        <dbReference type="Rhea" id="RHEA-COMP:9696"/>
        <dbReference type="Rhea" id="RHEA-COMP:9697"/>
        <dbReference type="ChEBI" id="CHEBI:30616"/>
        <dbReference type="ChEBI" id="CHEBI:32551"/>
        <dbReference type="ChEBI" id="CHEBI:33019"/>
        <dbReference type="ChEBI" id="CHEBI:78442"/>
        <dbReference type="ChEBI" id="CHEBI:78529"/>
        <dbReference type="ChEBI" id="CHEBI:456215"/>
        <dbReference type="EC" id="6.1.1.6"/>
    </reaction>
</comment>
<dbReference type="InterPro" id="IPR006195">
    <property type="entry name" value="aa-tRNA-synth_II"/>
</dbReference>
<dbReference type="PROSITE" id="PS50862">
    <property type="entry name" value="AA_TRNA_LIGASE_II"/>
    <property type="match status" value="1"/>
</dbReference>
<sequence>MSDQQLDENKLIAERRAKLSAIRETCRANGFPNSFRRENYADELQQQFGELDKETLIEQDNQVSIAGRIMAKRGPFLLLQDMTGRIQAYADKDTQKDIKARYGSLDIGDIIGVAGALHKSGKGDLYVNMSQYELLTKSLRPLPEKFHGLTDQETKYRQRYVDLITSEKTRETFVVRSKIVNGIRNFLTTRNYIEVETPMLQVIPGGATAKPFVTHHNSLDIDMYLRIAPELYLKRLVVGGFERVFEINRNFRNEGLSTRHNPEFTMLEFYQAYADYNDLMNLTEDMLRTLAEDILGTAIITNTTKDAEGNVLSEVKYDFGKPFDRLSMGEAILKYWPEANEVAIRDPEAHLDELKAMAKQLHIKEPEVDGIWGAGKYLCEIFEATAEEKLEQPTFITEYPWEVSPLARRNDNNPFITDRFEFFVGGRELANGFSELNDPEDQAERFRKQVEEKDAGDDEAMHYDEDYIRALEFGLPPTAGEGIGIDRLTMLFTDSPTIKDVILFPHMKPESQDQ</sequence>
<dbReference type="Pfam" id="PF00152">
    <property type="entry name" value="tRNA-synt_2"/>
    <property type="match status" value="1"/>
</dbReference>
<protein>
    <recommendedName>
        <fullName evidence="13">Lysine--tRNA ligase</fullName>
        <ecNumber evidence="13">6.1.1.6</ecNumber>
    </recommendedName>
    <alternativeName>
        <fullName evidence="13">Lysyl-tRNA synthetase</fullName>
        <shortName evidence="13">LysRS</shortName>
    </alternativeName>
</protein>
<dbReference type="InterPro" id="IPR012340">
    <property type="entry name" value="NA-bd_OB-fold"/>
</dbReference>
<evidence type="ECO:0000256" key="9">
    <source>
        <dbReference type="ARBA" id="ARBA00022842"/>
    </source>
</evidence>
<dbReference type="InterPro" id="IPR004364">
    <property type="entry name" value="Aa-tRNA-synt_II"/>
</dbReference>
<dbReference type="PANTHER" id="PTHR42918:SF15">
    <property type="entry name" value="LYSINE--TRNA LIGASE, CHLOROPLASTIC_MITOCHONDRIAL"/>
    <property type="match status" value="1"/>
</dbReference>
<dbReference type="GO" id="GO:0004824">
    <property type="term" value="F:lysine-tRNA ligase activity"/>
    <property type="evidence" value="ECO:0007669"/>
    <property type="project" value="UniProtKB-UniRule"/>
</dbReference>
<feature type="binding site" evidence="13">
    <location>
        <position position="428"/>
    </location>
    <ligand>
        <name>Mg(2+)</name>
        <dbReference type="ChEBI" id="CHEBI:18420"/>
        <label>2</label>
    </ligand>
</feature>
<keyword evidence="4 13" id="KW-0963">Cytoplasm</keyword>
<proteinExistence type="inferred from homology"/>
<reference evidence="17" key="1">
    <citation type="submission" date="2016-11" db="EMBL/GenBank/DDBJ databases">
        <authorList>
            <person name="Varghese N."/>
            <person name="Submissions S."/>
        </authorList>
    </citation>
    <scope>NUCLEOTIDE SEQUENCE [LARGE SCALE GENOMIC DNA]</scope>
    <source>
        <strain evidence="17">CGMCC 1.8995</strain>
    </source>
</reference>
<evidence type="ECO:0000256" key="13">
    <source>
        <dbReference type="HAMAP-Rule" id="MF_00252"/>
    </source>
</evidence>
<keyword evidence="17" id="KW-1185">Reference proteome</keyword>
<evidence type="ECO:0000256" key="7">
    <source>
        <dbReference type="ARBA" id="ARBA00022741"/>
    </source>
</evidence>
<dbReference type="Proteomes" id="UP000184520">
    <property type="component" value="Unassembled WGS sequence"/>
</dbReference>
<accession>A0A1M5GFZ7</accession>
<dbReference type="FunFam" id="2.40.50.140:FF:000024">
    <property type="entry name" value="Lysine--tRNA ligase"/>
    <property type="match status" value="1"/>
</dbReference>
<dbReference type="InterPro" id="IPR004365">
    <property type="entry name" value="NA-bd_OB_tRNA"/>
</dbReference>
<dbReference type="Gene3D" id="3.30.930.10">
    <property type="entry name" value="Bira Bifunctional Protein, Domain 2"/>
    <property type="match status" value="1"/>
</dbReference>
<evidence type="ECO:0000256" key="14">
    <source>
        <dbReference type="RuleBase" id="RU000336"/>
    </source>
</evidence>
<dbReference type="InterPro" id="IPR002313">
    <property type="entry name" value="Lys-tRNA-ligase_II"/>
</dbReference>
<dbReference type="RefSeq" id="WP_073318866.1">
    <property type="nucleotide sequence ID" value="NZ_FQWD01000002.1"/>
</dbReference>
<evidence type="ECO:0000259" key="15">
    <source>
        <dbReference type="PROSITE" id="PS50862"/>
    </source>
</evidence>
<keyword evidence="5 13" id="KW-0436">Ligase</keyword>
<comment type="cofactor">
    <cofactor evidence="13 14">
        <name>Mg(2+)</name>
        <dbReference type="ChEBI" id="CHEBI:18420"/>
    </cofactor>
    <text evidence="13 14">Binds 3 Mg(2+) ions per subunit.</text>
</comment>